<accession>A0A077N8C2</accession>
<proteinExistence type="predicted"/>
<dbReference type="Proteomes" id="UP000028511">
    <property type="component" value="Unassembled WGS sequence"/>
</dbReference>
<comment type="caution">
    <text evidence="1">The sequence shown here is derived from an EMBL/GenBank/DDBJ whole genome shotgun (WGS) entry which is preliminary data.</text>
</comment>
<protein>
    <submittedName>
        <fullName evidence="1">Uncharacterized protein</fullName>
    </submittedName>
</protein>
<name>A0A077N8C2_XENBV</name>
<gene>
    <name evidence="1" type="ORF">XBP1_3080005</name>
</gene>
<dbReference type="AlphaFoldDB" id="A0A077N8C2"/>
<organism evidence="1 2">
    <name type="scientific">Xenorhabdus bovienii str. puntauvense</name>
    <dbReference type="NCBI Taxonomy" id="1398201"/>
    <lineage>
        <taxon>Bacteria</taxon>
        <taxon>Pseudomonadati</taxon>
        <taxon>Pseudomonadota</taxon>
        <taxon>Gammaproteobacteria</taxon>
        <taxon>Enterobacterales</taxon>
        <taxon>Morganellaceae</taxon>
        <taxon>Xenorhabdus</taxon>
    </lineage>
</organism>
<dbReference type="EMBL" id="CBSW010000233">
    <property type="protein sequence ID" value="CDG98466.1"/>
    <property type="molecule type" value="Genomic_DNA"/>
</dbReference>
<evidence type="ECO:0000313" key="1">
    <source>
        <dbReference type="EMBL" id="CDG98466.1"/>
    </source>
</evidence>
<reference evidence="1" key="1">
    <citation type="submission" date="2013-07" db="EMBL/GenBank/DDBJ databases">
        <title>Sub-species coevolution in mutualistic symbiosis.</title>
        <authorList>
            <person name="Murfin K."/>
            <person name="Klassen J."/>
            <person name="Lee M."/>
            <person name="Forst S."/>
            <person name="Stock P."/>
            <person name="Goodrich-Blair H."/>
        </authorList>
    </citation>
    <scope>NUCLEOTIDE SEQUENCE [LARGE SCALE GENOMIC DNA]</scope>
    <source>
        <strain evidence="1">Puntauvense</strain>
    </source>
</reference>
<sequence>MLPIPQTQIKMSHTLFKTYDFLMKKAINSTIFVKSSTG</sequence>
<evidence type="ECO:0000313" key="2">
    <source>
        <dbReference type="Proteomes" id="UP000028511"/>
    </source>
</evidence>
<dbReference type="HOGENOM" id="CLU_3334961_0_0_6"/>